<comment type="caution">
    <text evidence="3">The sequence shown here is derived from an EMBL/GenBank/DDBJ whole genome shotgun (WGS) entry which is preliminary data.</text>
</comment>
<feature type="region of interest" description="Disordered" evidence="1">
    <location>
        <begin position="284"/>
        <end position="311"/>
    </location>
</feature>
<accession>A0A427Y7V3</accession>
<keyword evidence="2" id="KW-1133">Transmembrane helix</keyword>
<dbReference type="Proteomes" id="UP000279259">
    <property type="component" value="Unassembled WGS sequence"/>
</dbReference>
<feature type="transmembrane region" description="Helical" evidence="2">
    <location>
        <begin position="47"/>
        <end position="65"/>
    </location>
</feature>
<feature type="transmembrane region" description="Helical" evidence="2">
    <location>
        <begin position="126"/>
        <end position="143"/>
    </location>
</feature>
<sequence>MSSFPAISGGIPTQSQDLVASIVFTVAYALLLLPAIWRLFSTRSRSIILIRPTIFCAAQAGAYALRAVVANGNDSEKVFEISEILLLAGFILICEPIPALLTRVIGKEGDGAFPSASRQLQRKGLAILRIALVIALILGVIAATDISSNESASTQASIKHYRTANACLVIGAMAGSAVVAVYVAMEGFITSRAVLWLVIQGVLIVITAAYKLENTLNPSDPYALKSKVVFYILNAAVQWCIGLWYFTFNLNDLFVDSSTLANGQAQTILPSYAIPPQYMGRGTGSAPSYPPPNMNANPNFEQNPKFGNGQV</sequence>
<feature type="transmembrane region" description="Helical" evidence="2">
    <location>
        <begin position="230"/>
        <end position="248"/>
    </location>
</feature>
<keyword evidence="2" id="KW-0472">Membrane</keyword>
<dbReference type="AlphaFoldDB" id="A0A427Y7V3"/>
<feature type="transmembrane region" description="Helical" evidence="2">
    <location>
        <begin position="193"/>
        <end position="210"/>
    </location>
</feature>
<keyword evidence="4" id="KW-1185">Reference proteome</keyword>
<evidence type="ECO:0000256" key="2">
    <source>
        <dbReference type="SAM" id="Phobius"/>
    </source>
</evidence>
<evidence type="ECO:0000256" key="1">
    <source>
        <dbReference type="SAM" id="MobiDB-lite"/>
    </source>
</evidence>
<name>A0A427Y7V3_9TREE</name>
<dbReference type="EMBL" id="RSCD01000018">
    <property type="protein sequence ID" value="RSH87170.1"/>
    <property type="molecule type" value="Genomic_DNA"/>
</dbReference>
<feature type="transmembrane region" description="Helical" evidence="2">
    <location>
        <begin position="163"/>
        <end position="184"/>
    </location>
</feature>
<gene>
    <name evidence="3" type="ORF">EHS25_003661</name>
</gene>
<protein>
    <submittedName>
        <fullName evidence="3">Uncharacterized protein</fullName>
    </submittedName>
</protein>
<dbReference type="OrthoDB" id="2562239at2759"/>
<reference evidence="3 4" key="1">
    <citation type="submission" date="2018-11" db="EMBL/GenBank/DDBJ databases">
        <title>Genome sequence of Saitozyma podzolica DSM 27192.</title>
        <authorList>
            <person name="Aliyu H."/>
            <person name="Gorte O."/>
            <person name="Ochsenreither K."/>
        </authorList>
    </citation>
    <scope>NUCLEOTIDE SEQUENCE [LARGE SCALE GENOMIC DNA]</scope>
    <source>
        <strain evidence="3 4">DSM 27192</strain>
    </source>
</reference>
<organism evidence="3 4">
    <name type="scientific">Saitozyma podzolica</name>
    <dbReference type="NCBI Taxonomy" id="1890683"/>
    <lineage>
        <taxon>Eukaryota</taxon>
        <taxon>Fungi</taxon>
        <taxon>Dikarya</taxon>
        <taxon>Basidiomycota</taxon>
        <taxon>Agaricomycotina</taxon>
        <taxon>Tremellomycetes</taxon>
        <taxon>Tremellales</taxon>
        <taxon>Trimorphomycetaceae</taxon>
        <taxon>Saitozyma</taxon>
    </lineage>
</organism>
<feature type="transmembrane region" description="Helical" evidence="2">
    <location>
        <begin position="18"/>
        <end position="40"/>
    </location>
</feature>
<keyword evidence="2" id="KW-0812">Transmembrane</keyword>
<proteinExistence type="predicted"/>
<feature type="transmembrane region" description="Helical" evidence="2">
    <location>
        <begin position="85"/>
        <end position="105"/>
    </location>
</feature>
<evidence type="ECO:0000313" key="4">
    <source>
        <dbReference type="Proteomes" id="UP000279259"/>
    </source>
</evidence>
<evidence type="ECO:0000313" key="3">
    <source>
        <dbReference type="EMBL" id="RSH87170.1"/>
    </source>
</evidence>